<evidence type="ECO:0000256" key="1">
    <source>
        <dbReference type="SAM" id="MobiDB-lite"/>
    </source>
</evidence>
<protein>
    <submittedName>
        <fullName evidence="2">Uncharacterized protein</fullName>
    </submittedName>
</protein>
<keyword evidence="3" id="KW-1185">Reference proteome</keyword>
<sequence length="84" mass="9591">MDLSRTKYKPSMLLLKPRYPIRHVVRLAESSKDVSLIEKYCFEFGFPVHPSEVELAESSSRPRYGVTTGKSENSRETSSIPLDD</sequence>
<dbReference type="GeneID" id="10024374"/>
<dbReference type="EMBL" id="DS989831">
    <property type="protein sequence ID" value="EFQ96659.1"/>
    <property type="molecule type" value="Genomic_DNA"/>
</dbReference>
<reference evidence="3" key="1">
    <citation type="journal article" date="2012" name="MBio">
        <title>Comparative genome analysis of Trichophyton rubrum and related dermatophytes reveals candidate genes involved in infection.</title>
        <authorList>
            <person name="Martinez D.A."/>
            <person name="Oliver B.G."/>
            <person name="Graeser Y."/>
            <person name="Goldberg J.M."/>
            <person name="Li W."/>
            <person name="Martinez-Rossi N.M."/>
            <person name="Monod M."/>
            <person name="Shelest E."/>
            <person name="Barton R.C."/>
            <person name="Birch E."/>
            <person name="Brakhage A.A."/>
            <person name="Chen Z."/>
            <person name="Gurr S.J."/>
            <person name="Heiman D."/>
            <person name="Heitman J."/>
            <person name="Kosti I."/>
            <person name="Rossi A."/>
            <person name="Saif S."/>
            <person name="Samalova M."/>
            <person name="Saunders C.W."/>
            <person name="Shea T."/>
            <person name="Summerbell R.C."/>
            <person name="Xu J."/>
            <person name="Young S."/>
            <person name="Zeng Q."/>
            <person name="Birren B.W."/>
            <person name="Cuomo C.A."/>
            <person name="White T.C."/>
        </authorList>
    </citation>
    <scope>NUCLEOTIDE SEQUENCE [LARGE SCALE GENOMIC DNA]</scope>
    <source>
        <strain evidence="3">ATCC MYA-4604 / CBS 118893</strain>
    </source>
</reference>
<accession>E4V6E3</accession>
<dbReference type="RefSeq" id="XP_003169036.1">
    <property type="nucleotide sequence ID" value="XM_003168988.1"/>
</dbReference>
<gene>
    <name evidence="2" type="ORF">MGYG_08582</name>
</gene>
<evidence type="ECO:0000313" key="3">
    <source>
        <dbReference type="Proteomes" id="UP000002669"/>
    </source>
</evidence>
<proteinExistence type="predicted"/>
<feature type="region of interest" description="Disordered" evidence="1">
    <location>
        <begin position="55"/>
        <end position="84"/>
    </location>
</feature>
<dbReference type="Proteomes" id="UP000002669">
    <property type="component" value="Unassembled WGS sequence"/>
</dbReference>
<dbReference type="VEuPathDB" id="FungiDB:MGYG_08582"/>
<organism evidence="3">
    <name type="scientific">Arthroderma gypseum (strain ATCC MYA-4604 / CBS 118893)</name>
    <name type="common">Microsporum gypseum</name>
    <dbReference type="NCBI Taxonomy" id="535722"/>
    <lineage>
        <taxon>Eukaryota</taxon>
        <taxon>Fungi</taxon>
        <taxon>Dikarya</taxon>
        <taxon>Ascomycota</taxon>
        <taxon>Pezizomycotina</taxon>
        <taxon>Eurotiomycetes</taxon>
        <taxon>Eurotiomycetidae</taxon>
        <taxon>Onygenales</taxon>
        <taxon>Arthrodermataceae</taxon>
        <taxon>Nannizzia</taxon>
    </lineage>
</organism>
<name>E4V6E3_ARTGP</name>
<dbReference type="AlphaFoldDB" id="E4V6E3"/>
<feature type="compositionally biased region" description="Polar residues" evidence="1">
    <location>
        <begin position="68"/>
        <end position="84"/>
    </location>
</feature>
<dbReference type="HOGENOM" id="CLU_2527017_0_0_1"/>
<dbReference type="InParanoid" id="E4V6E3"/>
<evidence type="ECO:0000313" key="2">
    <source>
        <dbReference type="EMBL" id="EFQ96659.1"/>
    </source>
</evidence>